<dbReference type="STRING" id="286115.A0A507CJ01"/>
<dbReference type="InterPro" id="IPR004522">
    <property type="entry name" value="Asn-tRNA-ligase"/>
</dbReference>
<dbReference type="NCBIfam" id="TIGR00457">
    <property type="entry name" value="asnS"/>
    <property type="match status" value="1"/>
</dbReference>
<dbReference type="SUPFAM" id="SSF50249">
    <property type="entry name" value="Nucleic acid-binding proteins"/>
    <property type="match status" value="1"/>
</dbReference>
<comment type="caution">
    <text evidence="14">The sequence shown here is derived from an EMBL/GenBank/DDBJ whole genome shotgun (WGS) entry which is preliminary data.</text>
</comment>
<proteinExistence type="inferred from homology"/>
<evidence type="ECO:0000256" key="10">
    <source>
        <dbReference type="ARBA" id="ARBA00029886"/>
    </source>
</evidence>
<feature type="domain" description="Aminoacyl-transfer RNA synthetases class-II family profile" evidence="13">
    <location>
        <begin position="277"/>
        <end position="576"/>
    </location>
</feature>
<dbReference type="VEuPathDB" id="FungiDB:SeMB42_g06314"/>
<keyword evidence="7" id="KW-0067">ATP-binding</keyword>
<reference evidence="14 15" key="1">
    <citation type="journal article" date="2019" name="Sci. Rep.">
        <title>Comparative genomics of chytrid fungi reveal insights into the obligate biotrophic and pathogenic lifestyle of Synchytrium endobioticum.</title>
        <authorList>
            <person name="van de Vossenberg B.T.L.H."/>
            <person name="Warris S."/>
            <person name="Nguyen H.D.T."/>
            <person name="van Gent-Pelzer M.P.E."/>
            <person name="Joly D.L."/>
            <person name="van de Geest H.C."/>
            <person name="Bonants P.J.M."/>
            <person name="Smith D.S."/>
            <person name="Levesque C.A."/>
            <person name="van der Lee T.A.J."/>
        </authorList>
    </citation>
    <scope>NUCLEOTIDE SEQUENCE [LARGE SCALE GENOMIC DNA]</scope>
    <source>
        <strain evidence="14 15">MB42</strain>
    </source>
</reference>
<dbReference type="PANTHER" id="PTHR22594:SF16">
    <property type="entry name" value="ASPARAGINE--TRNA LIGASE, CYTOPLASMIC"/>
    <property type="match status" value="1"/>
</dbReference>
<evidence type="ECO:0000313" key="15">
    <source>
        <dbReference type="Proteomes" id="UP000317494"/>
    </source>
</evidence>
<dbReference type="PRINTS" id="PR01042">
    <property type="entry name" value="TRNASYNTHASP"/>
</dbReference>
<dbReference type="InterPro" id="IPR004364">
    <property type="entry name" value="Aa-tRNA-synt_II"/>
</dbReference>
<dbReference type="InterPro" id="IPR004365">
    <property type="entry name" value="NA-bd_OB_tRNA"/>
</dbReference>
<evidence type="ECO:0000256" key="4">
    <source>
        <dbReference type="ARBA" id="ARBA00022490"/>
    </source>
</evidence>
<gene>
    <name evidence="14" type="ORF">SeMB42_g06314</name>
</gene>
<protein>
    <recommendedName>
        <fullName evidence="11">Asparagine--tRNA ligase, cytoplasmic</fullName>
        <ecNumber evidence="3">6.1.1.22</ecNumber>
    </recommendedName>
    <alternativeName>
        <fullName evidence="10">Asparaginyl-tRNA synthetase</fullName>
    </alternativeName>
</protein>
<dbReference type="SUPFAM" id="SSF55681">
    <property type="entry name" value="Class II aaRS and biotin synthetases"/>
    <property type="match status" value="1"/>
</dbReference>
<evidence type="ECO:0000256" key="11">
    <source>
        <dbReference type="ARBA" id="ARBA00039867"/>
    </source>
</evidence>
<evidence type="ECO:0000256" key="7">
    <source>
        <dbReference type="ARBA" id="ARBA00022840"/>
    </source>
</evidence>
<evidence type="ECO:0000256" key="9">
    <source>
        <dbReference type="ARBA" id="ARBA00023146"/>
    </source>
</evidence>
<dbReference type="FunFam" id="3.30.930.10:FF:000040">
    <property type="entry name" value="Asparagine--tRNA ligase, cytoplasmic"/>
    <property type="match status" value="1"/>
</dbReference>
<name>A0A507CJ01_9FUNG</name>
<dbReference type="InterPro" id="IPR045864">
    <property type="entry name" value="aa-tRNA-synth_II/BPL/LPL"/>
</dbReference>
<dbReference type="CDD" id="cd04323">
    <property type="entry name" value="AsnRS_cyto_like_N"/>
    <property type="match status" value="1"/>
</dbReference>
<dbReference type="GO" id="GO:0005737">
    <property type="term" value="C:cytoplasm"/>
    <property type="evidence" value="ECO:0007669"/>
    <property type="project" value="UniProtKB-SubCell"/>
</dbReference>
<dbReference type="GO" id="GO:0004816">
    <property type="term" value="F:asparagine-tRNA ligase activity"/>
    <property type="evidence" value="ECO:0007669"/>
    <property type="project" value="UniProtKB-EC"/>
</dbReference>
<dbReference type="Pfam" id="PF01336">
    <property type="entry name" value="tRNA_anti-codon"/>
    <property type="match status" value="1"/>
</dbReference>
<evidence type="ECO:0000256" key="1">
    <source>
        <dbReference type="ARBA" id="ARBA00004496"/>
    </source>
</evidence>
<sequence length="584" mass="65168">MADGAVDDVVNATIDDNDTAASGYQDLPTLYVDETQGSDTDGCGSAKLPYKSVLAAVEAIQGGKCHIYIRKQVDSDYVEISGAALKKARKTYEGNVKKVQKAAAKASLEAEEGAQRAAEEAARIETAKAIILEQDPSLPTAKKIKIKDCTDYRDTRVLVYGWVHRHRVQSKDLAFVVLRDGTGFLQCVLSGKLNHSYDALTLTMESTLAVYGFIKELPEGKKAPGNHELVVDYWEVIGKAPGGDEAIAYKVGPKASPDLLLDQRHLVIRGEESSSILKMRAAVLKAFRDFFDSREITEVTPPLMVQTQVEGGATLFGFNYYGENAYLTQSSQLYLETCLASLGDVYCLAESFRAEKSHTRRHLSEYTHCEAELAFVGFDDLLSVIEDMVCDVIDRIMKSPVHKSILESLNPGFRPPKKPFRRMKYADAIKWLREHGVTKDGKDGSAEFYEFGEDIPEAPERRMTDIIGEPIMLTNFPAEIKSFYMKKDLLDPRLTESVDLLMPGVGEIIGGSMRISELDELFGGFKREGIDPSPYYWFIDQRKYGTCEHGGFGLGIERFLAWLLNRFTVREVCLYPRFVGRCKP</sequence>
<dbReference type="AlphaFoldDB" id="A0A507CJ01"/>
<dbReference type="Gene3D" id="3.30.930.10">
    <property type="entry name" value="Bira Bifunctional Protein, Domain 2"/>
    <property type="match status" value="1"/>
</dbReference>
<evidence type="ECO:0000313" key="14">
    <source>
        <dbReference type="EMBL" id="TPX39591.1"/>
    </source>
</evidence>
<dbReference type="PROSITE" id="PS50862">
    <property type="entry name" value="AA_TRNA_LIGASE_II"/>
    <property type="match status" value="1"/>
</dbReference>
<dbReference type="InterPro" id="IPR002312">
    <property type="entry name" value="Asp/Asn-tRNA-synth_IIb"/>
</dbReference>
<accession>A0A507CJ01</accession>
<evidence type="ECO:0000256" key="6">
    <source>
        <dbReference type="ARBA" id="ARBA00022741"/>
    </source>
</evidence>
<dbReference type="Proteomes" id="UP000317494">
    <property type="component" value="Unassembled WGS sequence"/>
</dbReference>
<dbReference type="FunFam" id="2.40.50.140:FF:000151">
    <property type="entry name" value="Asparagine--tRNA ligase, cytoplasmic"/>
    <property type="match status" value="1"/>
</dbReference>
<dbReference type="CDD" id="cd00776">
    <property type="entry name" value="AsxRS_core"/>
    <property type="match status" value="1"/>
</dbReference>
<dbReference type="InterPro" id="IPR048952">
    <property type="entry name" value="AsnRS_N"/>
</dbReference>
<dbReference type="GO" id="GO:0006421">
    <property type="term" value="P:asparaginyl-tRNA aminoacylation"/>
    <property type="evidence" value="ECO:0007669"/>
    <property type="project" value="InterPro"/>
</dbReference>
<dbReference type="EMBL" id="QEAN01000347">
    <property type="protein sequence ID" value="TPX39591.1"/>
    <property type="molecule type" value="Genomic_DNA"/>
</dbReference>
<keyword evidence="9" id="KW-0030">Aminoacyl-tRNA synthetase</keyword>
<dbReference type="Pfam" id="PF00152">
    <property type="entry name" value="tRNA-synt_2"/>
    <property type="match status" value="1"/>
</dbReference>
<dbReference type="InterPro" id="IPR006195">
    <property type="entry name" value="aa-tRNA-synth_II"/>
</dbReference>
<comment type="subcellular location">
    <subcellularLocation>
        <location evidence="1">Cytoplasm</location>
    </subcellularLocation>
</comment>
<evidence type="ECO:0000256" key="3">
    <source>
        <dbReference type="ARBA" id="ARBA00012816"/>
    </source>
</evidence>
<dbReference type="Pfam" id="PF20917">
    <property type="entry name" value="AsnRS_N"/>
    <property type="match status" value="1"/>
</dbReference>
<dbReference type="InterPro" id="IPR012340">
    <property type="entry name" value="NA-bd_OB-fold"/>
</dbReference>
<dbReference type="Gene3D" id="2.40.50.140">
    <property type="entry name" value="Nucleic acid-binding proteins"/>
    <property type="match status" value="1"/>
</dbReference>
<dbReference type="EC" id="6.1.1.22" evidence="3"/>
<dbReference type="GO" id="GO:0005524">
    <property type="term" value="F:ATP binding"/>
    <property type="evidence" value="ECO:0007669"/>
    <property type="project" value="UniProtKB-KW"/>
</dbReference>
<organism evidence="14 15">
    <name type="scientific">Synchytrium endobioticum</name>
    <dbReference type="NCBI Taxonomy" id="286115"/>
    <lineage>
        <taxon>Eukaryota</taxon>
        <taxon>Fungi</taxon>
        <taxon>Fungi incertae sedis</taxon>
        <taxon>Chytridiomycota</taxon>
        <taxon>Chytridiomycota incertae sedis</taxon>
        <taxon>Chytridiomycetes</taxon>
        <taxon>Synchytriales</taxon>
        <taxon>Synchytriaceae</taxon>
        <taxon>Synchytrium</taxon>
    </lineage>
</organism>
<keyword evidence="6" id="KW-0547">Nucleotide-binding</keyword>
<evidence type="ECO:0000256" key="8">
    <source>
        <dbReference type="ARBA" id="ARBA00022917"/>
    </source>
</evidence>
<dbReference type="PANTHER" id="PTHR22594">
    <property type="entry name" value="ASPARTYL/LYSYL-TRNA SYNTHETASE"/>
    <property type="match status" value="1"/>
</dbReference>
<keyword evidence="8" id="KW-0648">Protein biosynthesis</keyword>
<keyword evidence="4" id="KW-0963">Cytoplasm</keyword>
<comment type="catalytic activity">
    <reaction evidence="12">
        <text>tRNA(Asn) + L-asparagine + ATP = L-asparaginyl-tRNA(Asn) + AMP + diphosphate + H(+)</text>
        <dbReference type="Rhea" id="RHEA:11180"/>
        <dbReference type="Rhea" id="RHEA-COMP:9659"/>
        <dbReference type="Rhea" id="RHEA-COMP:9674"/>
        <dbReference type="ChEBI" id="CHEBI:15378"/>
        <dbReference type="ChEBI" id="CHEBI:30616"/>
        <dbReference type="ChEBI" id="CHEBI:33019"/>
        <dbReference type="ChEBI" id="CHEBI:58048"/>
        <dbReference type="ChEBI" id="CHEBI:78442"/>
        <dbReference type="ChEBI" id="CHEBI:78515"/>
        <dbReference type="ChEBI" id="CHEBI:456215"/>
        <dbReference type="EC" id="6.1.1.22"/>
    </reaction>
</comment>
<evidence type="ECO:0000256" key="12">
    <source>
        <dbReference type="ARBA" id="ARBA00047844"/>
    </source>
</evidence>
<evidence type="ECO:0000256" key="5">
    <source>
        <dbReference type="ARBA" id="ARBA00022598"/>
    </source>
</evidence>
<keyword evidence="15" id="KW-1185">Reference proteome</keyword>
<comment type="similarity">
    <text evidence="2">Belongs to the class-II aminoacyl-tRNA synthetase family.</text>
</comment>
<keyword evidence="5 14" id="KW-0436">Ligase</keyword>
<dbReference type="Gene3D" id="3.30.1910.20">
    <property type="entry name" value="asparaginyl-tRNA synthetase, N-terminal domain"/>
    <property type="match status" value="1"/>
</dbReference>
<dbReference type="GO" id="GO:0003676">
    <property type="term" value="F:nucleic acid binding"/>
    <property type="evidence" value="ECO:0007669"/>
    <property type="project" value="InterPro"/>
</dbReference>
<evidence type="ECO:0000259" key="13">
    <source>
        <dbReference type="PROSITE" id="PS50862"/>
    </source>
</evidence>
<evidence type="ECO:0000256" key="2">
    <source>
        <dbReference type="ARBA" id="ARBA00008226"/>
    </source>
</evidence>